<protein>
    <submittedName>
        <fullName evidence="2">Alginate export family protein</fullName>
    </submittedName>
</protein>
<comment type="caution">
    <text evidence="2">The sequence shown here is derived from an EMBL/GenBank/DDBJ whole genome shotgun (WGS) entry which is preliminary data.</text>
</comment>
<reference evidence="2 3" key="1">
    <citation type="submission" date="2024-03" db="EMBL/GenBank/DDBJ databases">
        <title>Aquirufa genome sequencing.</title>
        <authorList>
            <person name="Pitt A."/>
            <person name="Hahn M.W."/>
        </authorList>
    </citation>
    <scope>NUCLEOTIDE SEQUENCE [LARGE SCALE GENOMIC DNA]</scope>
    <source>
        <strain evidence="2 3">PLAD-142S6K</strain>
    </source>
</reference>
<dbReference type="EMBL" id="JBBKYA010000005">
    <property type="protein sequence ID" value="MFD3276673.1"/>
    <property type="molecule type" value="Genomic_DNA"/>
</dbReference>
<accession>A0ABW6D0E9</accession>
<dbReference type="RefSeq" id="WP_377977116.1">
    <property type="nucleotide sequence ID" value="NZ_JBBKYA010000005.1"/>
</dbReference>
<dbReference type="Pfam" id="PF13372">
    <property type="entry name" value="Alginate_exp"/>
    <property type="match status" value="1"/>
</dbReference>
<dbReference type="Proteomes" id="UP001598114">
    <property type="component" value="Unassembled WGS sequence"/>
</dbReference>
<evidence type="ECO:0000313" key="2">
    <source>
        <dbReference type="EMBL" id="MFD3276673.1"/>
    </source>
</evidence>
<keyword evidence="3" id="KW-1185">Reference proteome</keyword>
<name>A0ABW6D0E9_9BACT</name>
<evidence type="ECO:0000259" key="1">
    <source>
        <dbReference type="Pfam" id="PF13372"/>
    </source>
</evidence>
<dbReference type="InterPro" id="IPR025388">
    <property type="entry name" value="Alginate_export_dom"/>
</dbReference>
<evidence type="ECO:0000313" key="3">
    <source>
        <dbReference type="Proteomes" id="UP001598114"/>
    </source>
</evidence>
<feature type="domain" description="Alginate export" evidence="1">
    <location>
        <begin position="7"/>
        <end position="386"/>
    </location>
</feature>
<sequence length="402" mass="45933">MAKDLNLSVGGEWREQYQNYTNANFGQFPASFTEASPHQWMHRMMLHGDLHYRNALRLFVQLNNTTRSLNPNPITSQLDENQLAVHQWFLEANVNKHWLLRAGRQEMMFGQERFVATKEGPNTRQSFLGVTAEGKYPGYRLYAFYVKPVKMNPGVFDDGLMSEDFGGIYAVKTDKKRKLNMDAYYFFLESTQREYVFKKGLEQRHTAGIRFYSPLRSLNYDVEIAHQWGQFNALEISAWMFVWDFNVEALKHSFIGFSGNYVPGDESATDGQLNTFNTLFARPPFGQTVALNITNTLNLSPYLRYQAGTKWLATARASLVTRASTADGIFTPNMSPLRPLEAQAVSSKLGICDIYALEVNYVPTKHYFFQAELGFCQAGTYLKDSGPGKNVVYFAIRNAIKF</sequence>
<gene>
    <name evidence="2" type="ORF">SKC38_10585</name>
</gene>
<organism evidence="2 3">
    <name type="scientific">Aquirufa echingensis</name>
    <dbReference type="NCBI Taxonomy" id="3096516"/>
    <lineage>
        <taxon>Bacteria</taxon>
        <taxon>Pseudomonadati</taxon>
        <taxon>Bacteroidota</taxon>
        <taxon>Cytophagia</taxon>
        <taxon>Cytophagales</taxon>
        <taxon>Flectobacillaceae</taxon>
        <taxon>Aquirufa</taxon>
    </lineage>
</organism>
<proteinExistence type="predicted"/>